<evidence type="ECO:0000313" key="1">
    <source>
        <dbReference type="EMBL" id="MBC6012276.1"/>
    </source>
</evidence>
<keyword evidence="1" id="KW-0378">Hydrolase</keyword>
<dbReference type="InterPro" id="IPR000150">
    <property type="entry name" value="Cof"/>
</dbReference>
<dbReference type="InterPro" id="IPR006379">
    <property type="entry name" value="HAD-SF_hydro_IIB"/>
</dbReference>
<dbReference type="InterPro" id="IPR023214">
    <property type="entry name" value="HAD_sf"/>
</dbReference>
<dbReference type="RefSeq" id="WP_186998994.1">
    <property type="nucleotide sequence ID" value="NZ_JACRWH010000018.1"/>
</dbReference>
<protein>
    <submittedName>
        <fullName evidence="1">Cof-type HAD-IIB family hydrolase</fullName>
    </submittedName>
</protein>
<keyword evidence="2" id="KW-1185">Reference proteome</keyword>
<gene>
    <name evidence="1" type="ORF">H8911_05900</name>
</gene>
<dbReference type="Proteomes" id="UP000649075">
    <property type="component" value="Unassembled WGS sequence"/>
</dbReference>
<name>A0ABR7KHR3_9FIRM</name>
<accession>A0ABR7KHR3</accession>
<comment type="caution">
    <text evidence="1">The sequence shown here is derived from an EMBL/GenBank/DDBJ whole genome shotgun (WGS) entry which is preliminary data.</text>
</comment>
<organism evidence="1 2">
    <name type="scientific">Holdemanella hominis</name>
    <dbReference type="NCBI Taxonomy" id="2764327"/>
    <lineage>
        <taxon>Bacteria</taxon>
        <taxon>Bacillati</taxon>
        <taxon>Bacillota</taxon>
        <taxon>Erysipelotrichia</taxon>
        <taxon>Erysipelotrichales</taxon>
        <taxon>Erysipelotrichaceae</taxon>
        <taxon>Holdemanella</taxon>
    </lineage>
</organism>
<dbReference type="EMBL" id="JACRWH010000018">
    <property type="protein sequence ID" value="MBC6012276.1"/>
    <property type="molecule type" value="Genomic_DNA"/>
</dbReference>
<dbReference type="SFLD" id="SFLDG01140">
    <property type="entry name" value="C2.B:_Phosphomannomutase_and_P"/>
    <property type="match status" value="1"/>
</dbReference>
<dbReference type="SUPFAM" id="SSF56784">
    <property type="entry name" value="HAD-like"/>
    <property type="match status" value="1"/>
</dbReference>
<dbReference type="SFLD" id="SFLDS00003">
    <property type="entry name" value="Haloacid_Dehalogenase"/>
    <property type="match status" value="1"/>
</dbReference>
<evidence type="ECO:0000313" key="2">
    <source>
        <dbReference type="Proteomes" id="UP000649075"/>
    </source>
</evidence>
<dbReference type="GO" id="GO:0016787">
    <property type="term" value="F:hydrolase activity"/>
    <property type="evidence" value="ECO:0007669"/>
    <property type="project" value="UniProtKB-KW"/>
</dbReference>
<dbReference type="PROSITE" id="PS01228">
    <property type="entry name" value="COF_1"/>
    <property type="match status" value="1"/>
</dbReference>
<sequence>MNKLQLLITDIDGTLLNTKKRISKQTLDYLIHLQQNGVVIALCSGRIPAELQSFVEQLQLDKYGGYIIHTNGAGIINCKTSDSINFSPIYLNEMQELIDLAKKNNLYTIVEYNDSYIVDCNLFVQFKRILTKLFWPKWLRFKNPVLTQFRYMSNHSTRVSNIITTINAPVNKLCFRGASRNVNKFEEYILTHNDTYNGFRLTKGCIEVNHASVSKGVAAKYLANMLNISLENTVAFGDSANDHALLTAIPNSVAMQNADSTTKSLAKYTTKSNDEDGIVHFLTKSNF</sequence>
<dbReference type="PANTHER" id="PTHR10000">
    <property type="entry name" value="PHOSPHOSERINE PHOSPHATASE"/>
    <property type="match status" value="1"/>
</dbReference>
<dbReference type="NCBIfam" id="TIGR00099">
    <property type="entry name" value="Cof-subfamily"/>
    <property type="match status" value="1"/>
</dbReference>
<reference evidence="1 2" key="1">
    <citation type="submission" date="2020-08" db="EMBL/GenBank/DDBJ databases">
        <authorList>
            <person name="Liu C."/>
            <person name="Sun Q."/>
        </authorList>
    </citation>
    <scope>NUCLEOTIDE SEQUENCE [LARGE SCALE GENOMIC DNA]</scope>
    <source>
        <strain evidence="1 2">L34</strain>
    </source>
</reference>
<dbReference type="InterPro" id="IPR036412">
    <property type="entry name" value="HAD-like_sf"/>
</dbReference>
<dbReference type="Gene3D" id="3.40.50.1000">
    <property type="entry name" value="HAD superfamily/HAD-like"/>
    <property type="match status" value="1"/>
</dbReference>
<dbReference type="Gene3D" id="3.30.1240.10">
    <property type="match status" value="1"/>
</dbReference>
<proteinExistence type="predicted"/>
<dbReference type="NCBIfam" id="TIGR01484">
    <property type="entry name" value="HAD-SF-IIB"/>
    <property type="match status" value="1"/>
</dbReference>
<dbReference type="Pfam" id="PF08282">
    <property type="entry name" value="Hydrolase_3"/>
    <property type="match status" value="1"/>
</dbReference>
<dbReference type="PANTHER" id="PTHR10000:SF8">
    <property type="entry name" value="HAD SUPERFAMILY HYDROLASE-LIKE, TYPE 3"/>
    <property type="match status" value="1"/>
</dbReference>